<sequence length="41" mass="4799">MKEINYRCKLKQDVQKFKCFIICMAMLGIVMIVALAMVENM</sequence>
<evidence type="ECO:0000313" key="2">
    <source>
        <dbReference type="EMBL" id="MFG6273295.1"/>
    </source>
</evidence>
<keyword evidence="1" id="KW-0812">Transmembrane</keyword>
<keyword evidence="1" id="KW-0472">Membrane</keyword>
<keyword evidence="1" id="KW-1133">Transmembrane helix</keyword>
<keyword evidence="3" id="KW-1185">Reference proteome</keyword>
<dbReference type="EMBL" id="JBIEKR010000006">
    <property type="protein sequence ID" value="MFG6273295.1"/>
    <property type="molecule type" value="Genomic_DNA"/>
</dbReference>
<feature type="transmembrane region" description="Helical" evidence="1">
    <location>
        <begin position="20"/>
        <end position="38"/>
    </location>
</feature>
<dbReference type="RefSeq" id="WP_255355352.1">
    <property type="nucleotide sequence ID" value="NZ_CP011940.1"/>
</dbReference>
<accession>A0ABW7DTD3</accession>
<protein>
    <recommendedName>
        <fullName evidence="4">DUF4044 domain-containing protein</fullName>
    </recommendedName>
</protein>
<evidence type="ECO:0000313" key="3">
    <source>
        <dbReference type="Proteomes" id="UP001605989"/>
    </source>
</evidence>
<name>A0ABW7DTD3_9FIRM</name>
<dbReference type="Proteomes" id="UP001605989">
    <property type="component" value="Unassembled WGS sequence"/>
</dbReference>
<evidence type="ECO:0008006" key="4">
    <source>
        <dbReference type="Google" id="ProtNLM"/>
    </source>
</evidence>
<evidence type="ECO:0000256" key="1">
    <source>
        <dbReference type="SAM" id="Phobius"/>
    </source>
</evidence>
<proteinExistence type="predicted"/>
<comment type="caution">
    <text evidence="2">The sequence shown here is derived from an EMBL/GenBank/DDBJ whole genome shotgun (WGS) entry which is preliminary data.</text>
</comment>
<organism evidence="2 3">
    <name type="scientific">Megasphaera hexanoica</name>
    <dbReference type="NCBI Taxonomy" id="1675036"/>
    <lineage>
        <taxon>Bacteria</taxon>
        <taxon>Bacillati</taxon>
        <taxon>Bacillota</taxon>
        <taxon>Negativicutes</taxon>
        <taxon>Veillonellales</taxon>
        <taxon>Veillonellaceae</taxon>
        <taxon>Megasphaera</taxon>
    </lineage>
</organism>
<reference evidence="2 3" key="1">
    <citation type="submission" date="2024-10" db="EMBL/GenBank/DDBJ databases">
        <authorList>
            <person name="Sang B.-I."/>
            <person name="Prabhaharan D."/>
        </authorList>
    </citation>
    <scope>NUCLEOTIDE SEQUENCE [LARGE SCALE GENOMIC DNA]</scope>
    <source>
        <strain evidence="2 3">MH</strain>
    </source>
</reference>
<gene>
    <name evidence="2" type="ORF">ACGTZG_08850</name>
</gene>